<dbReference type="InterPro" id="IPR001623">
    <property type="entry name" value="DnaJ_domain"/>
</dbReference>
<evidence type="ECO:0000256" key="2">
    <source>
        <dbReference type="SAM" id="Phobius"/>
    </source>
</evidence>
<dbReference type="PROSITE" id="PS50076">
    <property type="entry name" value="DNAJ_2"/>
    <property type="match status" value="1"/>
</dbReference>
<dbReference type="InterPro" id="IPR050817">
    <property type="entry name" value="DjlA_DnaK_co-chaperone"/>
</dbReference>
<dbReference type="InterPro" id="IPR007791">
    <property type="entry name" value="DjlA_N"/>
</dbReference>
<sequence>MGCSLTLTGAIIGFLFFNIPGAILGALIGYLFEGNSGGSSRRFSYNSRNLQQQEFYKNLFGLLAVFAQGDGVVTREEIDIVDHFVRYELNLSEQDRKMAIKFFDQAKRNGYDLKYYAEKIAKLVRYNPNILNSIMNLLFRLSDANDGPSKKQEEFLDELQFIFRLSHEKNYQDSRSYRNNRTGSRRMSSRNRLKEAYKTLDLEPGADKSQVKKKYRELAKKYHPDKIIAKDLPDEFVQMAKEKFTEIQAAYEEIMKSKRS</sequence>
<accession>A0A931ASG2</accession>
<evidence type="ECO:0000313" key="4">
    <source>
        <dbReference type="EMBL" id="MBF8435990.1"/>
    </source>
</evidence>
<dbReference type="SMART" id="SM00271">
    <property type="entry name" value="DnaJ"/>
    <property type="match status" value="1"/>
</dbReference>
<evidence type="ECO:0000256" key="1">
    <source>
        <dbReference type="ARBA" id="ARBA00022705"/>
    </source>
</evidence>
<keyword evidence="2" id="KW-0812">Transmembrane</keyword>
<dbReference type="Gene3D" id="1.10.3680.10">
    <property type="entry name" value="TerB-like"/>
    <property type="match status" value="1"/>
</dbReference>
<dbReference type="CDD" id="cd06257">
    <property type="entry name" value="DnaJ"/>
    <property type="match status" value="1"/>
</dbReference>
<dbReference type="PRINTS" id="PR00625">
    <property type="entry name" value="JDOMAIN"/>
</dbReference>
<evidence type="ECO:0000313" key="5">
    <source>
        <dbReference type="Proteomes" id="UP000621436"/>
    </source>
</evidence>
<dbReference type="InterPro" id="IPR029024">
    <property type="entry name" value="TerB-like"/>
</dbReference>
<proteinExistence type="predicted"/>
<dbReference type="Pfam" id="PF05099">
    <property type="entry name" value="TerB"/>
    <property type="match status" value="1"/>
</dbReference>
<dbReference type="SUPFAM" id="SSF158682">
    <property type="entry name" value="TerB-like"/>
    <property type="match status" value="1"/>
</dbReference>
<keyword evidence="2" id="KW-0472">Membrane</keyword>
<dbReference type="PANTHER" id="PTHR24074">
    <property type="entry name" value="CO-CHAPERONE PROTEIN DJLA"/>
    <property type="match status" value="1"/>
</dbReference>
<comment type="caution">
    <text evidence="4">The sequence shown here is derived from an EMBL/GenBank/DDBJ whole genome shotgun (WGS) entry which is preliminary data.</text>
</comment>
<keyword evidence="1" id="KW-0235">DNA replication</keyword>
<dbReference type="Pfam" id="PF00226">
    <property type="entry name" value="DnaJ"/>
    <property type="match status" value="1"/>
</dbReference>
<dbReference type="RefSeq" id="WP_270452730.1">
    <property type="nucleotide sequence ID" value="NZ_JADPIE010000001.1"/>
</dbReference>
<dbReference type="GO" id="GO:0006260">
    <property type="term" value="P:DNA replication"/>
    <property type="evidence" value="ECO:0007669"/>
    <property type="project" value="UniProtKB-KW"/>
</dbReference>
<reference evidence="4" key="1">
    <citation type="submission" date="2020-11" db="EMBL/GenBank/DDBJ databases">
        <title>Halonatronomonas betainensis gen. nov., sp. nov. a novel haloalkaliphilic representative of the family Halanaerobiacae capable of betaine degradation.</title>
        <authorList>
            <person name="Boltyanskaya Y."/>
            <person name="Kevbrin V."/>
            <person name="Detkova E."/>
            <person name="Grouzdev D.S."/>
            <person name="Koziaeva V."/>
            <person name="Zhilina T."/>
        </authorList>
    </citation>
    <scope>NUCLEOTIDE SEQUENCE</scope>
    <source>
        <strain evidence="4">Z-7014</strain>
    </source>
</reference>
<dbReference type="SUPFAM" id="SSF46565">
    <property type="entry name" value="Chaperone J-domain"/>
    <property type="match status" value="1"/>
</dbReference>
<dbReference type="Proteomes" id="UP000621436">
    <property type="component" value="Unassembled WGS sequence"/>
</dbReference>
<dbReference type="InterPro" id="IPR036869">
    <property type="entry name" value="J_dom_sf"/>
</dbReference>
<evidence type="ECO:0000259" key="3">
    <source>
        <dbReference type="PROSITE" id="PS50076"/>
    </source>
</evidence>
<protein>
    <submittedName>
        <fullName evidence="4">DnaJ domain-containing protein</fullName>
    </submittedName>
</protein>
<gene>
    <name evidence="4" type="ORF">I0Q91_02760</name>
</gene>
<dbReference type="AlphaFoldDB" id="A0A931ASG2"/>
<keyword evidence="5" id="KW-1185">Reference proteome</keyword>
<feature type="domain" description="J" evidence="3">
    <location>
        <begin position="195"/>
        <end position="259"/>
    </location>
</feature>
<name>A0A931ASG2_9FIRM</name>
<dbReference type="EMBL" id="JADPIE010000001">
    <property type="protein sequence ID" value="MBF8435990.1"/>
    <property type="molecule type" value="Genomic_DNA"/>
</dbReference>
<keyword evidence="2" id="KW-1133">Transmembrane helix</keyword>
<dbReference type="Gene3D" id="1.10.287.110">
    <property type="entry name" value="DnaJ domain"/>
    <property type="match status" value="1"/>
</dbReference>
<organism evidence="4 5">
    <name type="scientific">Halonatronomonas betaini</name>
    <dbReference type="NCBI Taxonomy" id="2778430"/>
    <lineage>
        <taxon>Bacteria</taxon>
        <taxon>Bacillati</taxon>
        <taxon>Bacillota</taxon>
        <taxon>Clostridia</taxon>
        <taxon>Halanaerobiales</taxon>
        <taxon>Halarsenatibacteraceae</taxon>
        <taxon>Halonatronomonas</taxon>
    </lineage>
</organism>
<feature type="transmembrane region" description="Helical" evidence="2">
    <location>
        <begin position="6"/>
        <end position="32"/>
    </location>
</feature>